<evidence type="ECO:0000313" key="1">
    <source>
        <dbReference type="EMBL" id="GAI70005.1"/>
    </source>
</evidence>
<reference evidence="1" key="1">
    <citation type="journal article" date="2014" name="Front. Microbiol.">
        <title>High frequency of phylogenetically diverse reductive dehalogenase-homologous genes in deep subseafloor sedimentary metagenomes.</title>
        <authorList>
            <person name="Kawai M."/>
            <person name="Futagami T."/>
            <person name="Toyoda A."/>
            <person name="Takaki Y."/>
            <person name="Nishi S."/>
            <person name="Hori S."/>
            <person name="Arai W."/>
            <person name="Tsubouchi T."/>
            <person name="Morono Y."/>
            <person name="Uchiyama I."/>
            <person name="Ito T."/>
            <person name="Fujiyama A."/>
            <person name="Inagaki F."/>
            <person name="Takami H."/>
        </authorList>
    </citation>
    <scope>NUCLEOTIDE SEQUENCE</scope>
    <source>
        <strain evidence="1">Expedition CK06-06</strain>
    </source>
</reference>
<dbReference type="AlphaFoldDB" id="X1S3L3"/>
<organism evidence="1">
    <name type="scientific">marine sediment metagenome</name>
    <dbReference type="NCBI Taxonomy" id="412755"/>
    <lineage>
        <taxon>unclassified sequences</taxon>
        <taxon>metagenomes</taxon>
        <taxon>ecological metagenomes</taxon>
    </lineage>
</organism>
<comment type="caution">
    <text evidence="1">The sequence shown here is derived from an EMBL/GenBank/DDBJ whole genome shotgun (WGS) entry which is preliminary data.</text>
</comment>
<accession>X1S3L3</accession>
<sequence>METEELYTKLETFFPNKLDLMRHLHVNACWEYFITENSTNGTNFKLHYYLFKKNENTLEMTKQVPNIKPDLILYFTEKAILNLIEGISSAEEYYARYHKVMDNPQPGIEVDNKVNKPRLKLWQIGYKKWQKDFKF</sequence>
<protein>
    <submittedName>
        <fullName evidence="1">Uncharacterized protein</fullName>
    </submittedName>
</protein>
<dbReference type="EMBL" id="BARW01002286">
    <property type="protein sequence ID" value="GAI70005.1"/>
    <property type="molecule type" value="Genomic_DNA"/>
</dbReference>
<gene>
    <name evidence="1" type="ORF">S12H4_06495</name>
</gene>
<proteinExistence type="predicted"/>
<name>X1S3L3_9ZZZZ</name>